<keyword evidence="1" id="KW-0812">Transmembrane</keyword>
<keyword evidence="1" id="KW-0472">Membrane</keyword>
<accession>A0A9W4DSJ8</accession>
<protein>
    <submittedName>
        <fullName evidence="2">Uncharacterized protein</fullName>
    </submittedName>
</protein>
<comment type="caution">
    <text evidence="2">The sequence shown here is derived from an EMBL/GenBank/DDBJ whole genome shotgun (WGS) entry which is preliminary data.</text>
</comment>
<keyword evidence="1" id="KW-1133">Transmembrane helix</keyword>
<reference evidence="2" key="1">
    <citation type="submission" date="2021-05" db="EMBL/GenBank/DDBJ databases">
        <authorList>
            <person name="Arsene-Ploetze F."/>
        </authorList>
    </citation>
    <scope>NUCLEOTIDE SEQUENCE</scope>
    <source>
        <strain evidence="2">DSM 42138</strain>
    </source>
</reference>
<proteinExistence type="predicted"/>
<organism evidence="2 3">
    <name type="scientific">Actinacidiphila cocklensis</name>
    <dbReference type="NCBI Taxonomy" id="887465"/>
    <lineage>
        <taxon>Bacteria</taxon>
        <taxon>Bacillati</taxon>
        <taxon>Actinomycetota</taxon>
        <taxon>Actinomycetes</taxon>
        <taxon>Kitasatosporales</taxon>
        <taxon>Streptomycetaceae</taxon>
        <taxon>Actinacidiphila</taxon>
    </lineage>
</organism>
<evidence type="ECO:0000256" key="1">
    <source>
        <dbReference type="SAM" id="Phobius"/>
    </source>
</evidence>
<keyword evidence="3" id="KW-1185">Reference proteome</keyword>
<sequence length="103" mass="10641">MTDINEASQEAIDAAKQGENFAVMLAAIQAAQLAQAQQPQQPAPVVIQQSAASTAGKWLAIGAGGSMLMITVAFAAVALAIAAVCTALVALVVYGIYRDIRRR</sequence>
<dbReference type="Proteomes" id="UP001152519">
    <property type="component" value="Unassembled WGS sequence"/>
</dbReference>
<name>A0A9W4DSJ8_9ACTN</name>
<feature type="transmembrane region" description="Helical" evidence="1">
    <location>
        <begin position="67"/>
        <end position="97"/>
    </location>
</feature>
<gene>
    <name evidence="2" type="ORF">SCOCK_180128</name>
</gene>
<dbReference type="RefSeq" id="WP_251487667.1">
    <property type="nucleotide sequence ID" value="NZ_CAJSLV010000046.1"/>
</dbReference>
<dbReference type="AlphaFoldDB" id="A0A9W4DSJ8"/>
<dbReference type="EMBL" id="CAJSLV010000046">
    <property type="protein sequence ID" value="CAG6392751.1"/>
    <property type="molecule type" value="Genomic_DNA"/>
</dbReference>
<evidence type="ECO:0000313" key="2">
    <source>
        <dbReference type="EMBL" id="CAG6392751.1"/>
    </source>
</evidence>
<evidence type="ECO:0000313" key="3">
    <source>
        <dbReference type="Proteomes" id="UP001152519"/>
    </source>
</evidence>